<protein>
    <submittedName>
        <fullName evidence="1">Uncharacterized protein</fullName>
    </submittedName>
</protein>
<gene>
    <name evidence="1" type="ORF">A2664_00925</name>
</gene>
<dbReference type="STRING" id="1802301.A2664_00925"/>
<reference evidence="1 2" key="1">
    <citation type="journal article" date="2016" name="Nat. Commun.">
        <title>Thousands of microbial genomes shed light on interconnected biogeochemical processes in an aquifer system.</title>
        <authorList>
            <person name="Anantharaman K."/>
            <person name="Brown C.T."/>
            <person name="Hug L.A."/>
            <person name="Sharon I."/>
            <person name="Castelle C.J."/>
            <person name="Probst A.J."/>
            <person name="Thomas B.C."/>
            <person name="Singh A."/>
            <person name="Wilkins M.J."/>
            <person name="Karaoz U."/>
            <person name="Brodie E.L."/>
            <person name="Williams K.H."/>
            <person name="Hubbard S.S."/>
            <person name="Banfield J.F."/>
        </authorList>
    </citation>
    <scope>NUCLEOTIDE SEQUENCE [LARGE SCALE GENOMIC DNA]</scope>
</reference>
<dbReference type="EMBL" id="MHRF01000005">
    <property type="protein sequence ID" value="OHA18492.1"/>
    <property type="molecule type" value="Genomic_DNA"/>
</dbReference>
<accession>A0A1G2M605</accession>
<sequence>MHSDIEKLCQKRLWSEALKAISEMPQDTPRQVIEELTFVGKTLLAEKRGEPLGPKRDQILEDVIERLKALGRSDCINAFVLGLSQSVLQEKHAAEMHQGFHLSGMSGFEIV</sequence>
<dbReference type="AlphaFoldDB" id="A0A1G2M605"/>
<name>A0A1G2M605_9BACT</name>
<comment type="caution">
    <text evidence="1">The sequence shown here is derived from an EMBL/GenBank/DDBJ whole genome shotgun (WGS) entry which is preliminary data.</text>
</comment>
<evidence type="ECO:0000313" key="2">
    <source>
        <dbReference type="Proteomes" id="UP000178873"/>
    </source>
</evidence>
<proteinExistence type="predicted"/>
<dbReference type="Proteomes" id="UP000178873">
    <property type="component" value="Unassembled WGS sequence"/>
</dbReference>
<evidence type="ECO:0000313" key="1">
    <source>
        <dbReference type="EMBL" id="OHA18492.1"/>
    </source>
</evidence>
<organism evidence="1 2">
    <name type="scientific">Candidatus Taylorbacteria bacterium RIFCSPHIGHO2_01_FULL_46_22b</name>
    <dbReference type="NCBI Taxonomy" id="1802301"/>
    <lineage>
        <taxon>Bacteria</taxon>
        <taxon>Candidatus Tayloriibacteriota</taxon>
    </lineage>
</organism>